<feature type="domain" description="Glycosyl transferase family 1" evidence="1">
    <location>
        <begin position="265"/>
        <end position="356"/>
    </location>
</feature>
<dbReference type="Gene3D" id="3.40.50.2000">
    <property type="entry name" value="Glycogen Phosphorylase B"/>
    <property type="match status" value="2"/>
</dbReference>
<dbReference type="InterPro" id="IPR001296">
    <property type="entry name" value="Glyco_trans_1"/>
</dbReference>
<dbReference type="GO" id="GO:0016757">
    <property type="term" value="F:glycosyltransferase activity"/>
    <property type="evidence" value="ECO:0007669"/>
    <property type="project" value="InterPro"/>
</dbReference>
<dbReference type="PANTHER" id="PTHR12526">
    <property type="entry name" value="GLYCOSYLTRANSFERASE"/>
    <property type="match status" value="1"/>
</dbReference>
<dbReference type="CDD" id="cd03801">
    <property type="entry name" value="GT4_PimA-like"/>
    <property type="match status" value="1"/>
</dbReference>
<sequence length="380" mass="41286">MTQNHEPAAGKAEQKGGARKGGKLVLVDPISFRGGSKVATEVMLEELAGRFSELACHVLTQDPDSWPRCRHHRLWLPSWLRGRESGAGYLLKQGWQTLMILALCWRLGQVRCLLAASGPGVDLCSYWAARVLGIPVVQLIHGPVGCSGLSARALRRASQVCYLESCRPSLGALLNRLGESAFPAHWQPFTNGLGDEQWPTATRGGTRILWAASLLRWKGLETMLAAHQAMSGPRPELEVCYLQPRGTLQPCSQPRPDLPDTRWHANPANLDEIRARCGIFVSTSHQEPFGLSILEAMAAGLCVVIPADGAWWDRQLGDGIHCCKYLPGDAEDLARVLGALQADPARVSALGANARQLAGAGYRAGQTYAGVVDGWERLLR</sequence>
<dbReference type="AlphaFoldDB" id="A0AAU6TDJ0"/>
<dbReference type="InterPro" id="IPR000318">
    <property type="entry name" value="Nase_comp1_CS"/>
</dbReference>
<dbReference type="GO" id="GO:0016163">
    <property type="term" value="F:nitrogenase activity"/>
    <property type="evidence" value="ECO:0007669"/>
    <property type="project" value="InterPro"/>
</dbReference>
<dbReference type="GO" id="GO:1901135">
    <property type="term" value="P:carbohydrate derivative metabolic process"/>
    <property type="evidence" value="ECO:0007669"/>
    <property type="project" value="UniProtKB-ARBA"/>
</dbReference>
<proteinExistence type="predicted"/>
<evidence type="ECO:0000259" key="1">
    <source>
        <dbReference type="Pfam" id="PF00534"/>
    </source>
</evidence>
<gene>
    <name evidence="2" type="ORF">MRK42_09695</name>
</gene>
<organism evidence="2">
    <name type="scientific">Aeromonas sp. 19NY04SH05-1</name>
    <dbReference type="NCBI Taxonomy" id="2920537"/>
    <lineage>
        <taxon>Bacteria</taxon>
        <taxon>Pseudomonadati</taxon>
        <taxon>Pseudomonadota</taxon>
        <taxon>Gammaproteobacteria</taxon>
        <taxon>Aeromonadales</taxon>
        <taxon>Aeromonadaceae</taxon>
        <taxon>Aeromonas</taxon>
    </lineage>
</organism>
<protein>
    <submittedName>
        <fullName evidence="2">Glycosyltransferase family 4 protein</fullName>
    </submittedName>
</protein>
<dbReference type="PROSITE" id="PS00699">
    <property type="entry name" value="NITROGENASE_1_1"/>
    <property type="match status" value="1"/>
</dbReference>
<dbReference type="EMBL" id="CP095328">
    <property type="protein sequence ID" value="XAG43222.1"/>
    <property type="molecule type" value="Genomic_DNA"/>
</dbReference>
<dbReference type="SUPFAM" id="SSF53756">
    <property type="entry name" value="UDP-Glycosyltransferase/glycogen phosphorylase"/>
    <property type="match status" value="1"/>
</dbReference>
<name>A0AAU6TDJ0_9GAMM</name>
<evidence type="ECO:0000313" key="2">
    <source>
        <dbReference type="EMBL" id="XAG43222.1"/>
    </source>
</evidence>
<dbReference type="Pfam" id="PF00534">
    <property type="entry name" value="Glycos_transf_1"/>
    <property type="match status" value="1"/>
</dbReference>
<reference evidence="2" key="1">
    <citation type="submission" date="2022-03" db="EMBL/GenBank/DDBJ databases">
        <title>Sea Food Isolates.</title>
        <authorList>
            <person name="Li C."/>
        </authorList>
    </citation>
    <scope>NUCLEOTIDE SEQUENCE</scope>
    <source>
        <strain evidence="2">19NY04SH05-1</strain>
    </source>
</reference>
<accession>A0AAU6TDJ0</accession>
<dbReference type="RefSeq" id="WP_338612284.1">
    <property type="nucleotide sequence ID" value="NZ_CP095328.1"/>
</dbReference>